<protein>
    <submittedName>
        <fullName evidence="2">Uncharacterized protein</fullName>
    </submittedName>
</protein>
<dbReference type="EMBL" id="CADEAL010000019">
    <property type="protein sequence ID" value="CAB1412774.1"/>
    <property type="molecule type" value="Genomic_DNA"/>
</dbReference>
<accession>A0A9N7Y645</accession>
<gene>
    <name evidence="2" type="ORF">PLEPLA_LOCUS468</name>
</gene>
<organism evidence="2 3">
    <name type="scientific">Pleuronectes platessa</name>
    <name type="common">European plaice</name>
    <dbReference type="NCBI Taxonomy" id="8262"/>
    <lineage>
        <taxon>Eukaryota</taxon>
        <taxon>Metazoa</taxon>
        <taxon>Chordata</taxon>
        <taxon>Craniata</taxon>
        <taxon>Vertebrata</taxon>
        <taxon>Euteleostomi</taxon>
        <taxon>Actinopterygii</taxon>
        <taxon>Neopterygii</taxon>
        <taxon>Teleostei</taxon>
        <taxon>Neoteleostei</taxon>
        <taxon>Acanthomorphata</taxon>
        <taxon>Carangaria</taxon>
        <taxon>Pleuronectiformes</taxon>
        <taxon>Pleuronectoidei</taxon>
        <taxon>Pleuronectidae</taxon>
        <taxon>Pleuronectes</taxon>
    </lineage>
</organism>
<evidence type="ECO:0000313" key="3">
    <source>
        <dbReference type="Proteomes" id="UP001153269"/>
    </source>
</evidence>
<feature type="compositionally biased region" description="Polar residues" evidence="1">
    <location>
        <begin position="179"/>
        <end position="188"/>
    </location>
</feature>
<proteinExistence type="predicted"/>
<evidence type="ECO:0000313" key="2">
    <source>
        <dbReference type="EMBL" id="CAB1412774.1"/>
    </source>
</evidence>
<dbReference type="AlphaFoldDB" id="A0A9N7Y645"/>
<feature type="compositionally biased region" description="Low complexity" evidence="1">
    <location>
        <begin position="193"/>
        <end position="207"/>
    </location>
</feature>
<reference evidence="2" key="1">
    <citation type="submission" date="2020-03" db="EMBL/GenBank/DDBJ databases">
        <authorList>
            <person name="Weist P."/>
        </authorList>
    </citation>
    <scope>NUCLEOTIDE SEQUENCE</scope>
</reference>
<name>A0A9N7Y645_PLEPL</name>
<keyword evidence="3" id="KW-1185">Reference proteome</keyword>
<feature type="region of interest" description="Disordered" evidence="1">
    <location>
        <begin position="173"/>
        <end position="218"/>
    </location>
</feature>
<evidence type="ECO:0000256" key="1">
    <source>
        <dbReference type="SAM" id="MobiDB-lite"/>
    </source>
</evidence>
<sequence>MEAITQSDIQPDIKMETIRPLIEKFFTRTTSEEWELLKQGKPDNTTKVLLAELFLDILAIVSTALLKSQGGSFSTVTQEDVRTSLGDTIRASFAPGGKLESVSLADLTDLVVEEVTDTINSSLSSSLLNVPPEELLLTRVTDPGKLHQMIFIISNMFQKFSTNIKRLYGGKLGQRRSRMTPSQEQSPAESFVSETRSTSTLETTSYSMGSFRPSSDGTDQCKTVQEVIVKEVTHITEPIFDEILDIENINQNYSVELINAAEAITKPAIEASIEIATAESNSLNSQKGKSSKESSTGKRRKIKNIFAKTFATSWIFKILTQIKRCFKKKPKVKSRKSIDLLMEDIYALLQTEVRLTAEDETCVFEEVKNFPPDRVLLFTKEVAGLLYMYLTNQTIEPDCPLVVPESNTELYSDILKKVSCFLSIMSWFVNKQVDSHTNRVMAACRISPVTPETPEVSEPEKEKKDEIRKRRANELTDLQKNMYVRILVNQIVTKTHTKTKVAITSSSVVEIIENLFTNTLTELGDFDLVLTTENITKLYRTIYKDLSKKWSSPELLLVAMRMKEPEVEQCIASSLKRQLSRGAICKFFME</sequence>
<comment type="caution">
    <text evidence="2">The sequence shown here is derived from an EMBL/GenBank/DDBJ whole genome shotgun (WGS) entry which is preliminary data.</text>
</comment>
<dbReference type="Proteomes" id="UP001153269">
    <property type="component" value="Unassembled WGS sequence"/>
</dbReference>